<reference evidence="2 3" key="1">
    <citation type="submission" date="2021-04" db="EMBL/GenBank/DDBJ databases">
        <authorList>
            <person name="De Guttry C."/>
            <person name="Zahm M."/>
            <person name="Klopp C."/>
            <person name="Cabau C."/>
            <person name="Louis A."/>
            <person name="Berthelot C."/>
            <person name="Parey E."/>
            <person name="Roest Crollius H."/>
            <person name="Montfort J."/>
            <person name="Robinson-Rechavi M."/>
            <person name="Bucao C."/>
            <person name="Bouchez O."/>
            <person name="Gislard M."/>
            <person name="Lluch J."/>
            <person name="Milhes M."/>
            <person name="Lampietro C."/>
            <person name="Lopez Roques C."/>
            <person name="Donnadieu C."/>
            <person name="Braasch I."/>
            <person name="Desvignes T."/>
            <person name="Postlethwait J."/>
            <person name="Bobe J."/>
            <person name="Wedekind C."/>
            <person name="Guiguen Y."/>
        </authorList>
    </citation>
    <scope>NUCLEOTIDE SEQUENCE [LARGE SCALE GENOMIC DNA]</scope>
    <source>
        <strain evidence="2">Cs_M1</strain>
        <tissue evidence="2">Blood</tissue>
    </source>
</reference>
<name>A0AAN8KT77_9TELE</name>
<dbReference type="EMBL" id="JAGTTL010000030">
    <property type="protein sequence ID" value="KAK6298352.1"/>
    <property type="molecule type" value="Genomic_DNA"/>
</dbReference>
<dbReference type="AlphaFoldDB" id="A0AAN8KT77"/>
<feature type="region of interest" description="Disordered" evidence="1">
    <location>
        <begin position="91"/>
        <end position="128"/>
    </location>
</feature>
<evidence type="ECO:0000313" key="2">
    <source>
        <dbReference type="EMBL" id="KAK6298352.1"/>
    </source>
</evidence>
<dbReference type="Proteomes" id="UP001356427">
    <property type="component" value="Unassembled WGS sequence"/>
</dbReference>
<feature type="compositionally biased region" description="Basic residues" evidence="1">
    <location>
        <begin position="1"/>
        <end position="12"/>
    </location>
</feature>
<evidence type="ECO:0000313" key="3">
    <source>
        <dbReference type="Proteomes" id="UP001356427"/>
    </source>
</evidence>
<keyword evidence="3" id="KW-1185">Reference proteome</keyword>
<evidence type="ECO:0000256" key="1">
    <source>
        <dbReference type="SAM" id="MobiDB-lite"/>
    </source>
</evidence>
<gene>
    <name evidence="2" type="ORF">J4Q44_G00314070</name>
</gene>
<sequence>MPIHGGRLRRHWGPTQPLVRKSGAGFATSSSRQRKETRAAVEMPVEKLLQKCCCWLVRHVKQKTESNMPSSPKDGDCLFFMQDLGSSILGPPPRPSPLAFSSPMPQSSSSSSRGVRRREKRAADSALDTSLTKAMQMSEDIQYLKIIRHRATSLAQRVLAPIADFMDELSPKLREEYYHQLHEFLHHLKKRTWTERLVLLLFRHLRSQTLSFYSIDTFVHNRHCFTIVPKYLYCS</sequence>
<proteinExistence type="predicted"/>
<organism evidence="2 3">
    <name type="scientific">Coregonus suidteri</name>
    <dbReference type="NCBI Taxonomy" id="861788"/>
    <lineage>
        <taxon>Eukaryota</taxon>
        <taxon>Metazoa</taxon>
        <taxon>Chordata</taxon>
        <taxon>Craniata</taxon>
        <taxon>Vertebrata</taxon>
        <taxon>Euteleostomi</taxon>
        <taxon>Actinopterygii</taxon>
        <taxon>Neopterygii</taxon>
        <taxon>Teleostei</taxon>
        <taxon>Protacanthopterygii</taxon>
        <taxon>Salmoniformes</taxon>
        <taxon>Salmonidae</taxon>
        <taxon>Coregoninae</taxon>
        <taxon>Coregonus</taxon>
    </lineage>
</organism>
<feature type="compositionally biased region" description="Low complexity" evidence="1">
    <location>
        <begin position="101"/>
        <end position="112"/>
    </location>
</feature>
<comment type="caution">
    <text evidence="2">The sequence shown here is derived from an EMBL/GenBank/DDBJ whole genome shotgun (WGS) entry which is preliminary data.</text>
</comment>
<accession>A0AAN8KT77</accession>
<protein>
    <submittedName>
        <fullName evidence="2">Uncharacterized protein</fullName>
    </submittedName>
</protein>
<feature type="region of interest" description="Disordered" evidence="1">
    <location>
        <begin position="1"/>
        <end position="39"/>
    </location>
</feature>